<dbReference type="PANTHER" id="PTHR43586:SF4">
    <property type="entry name" value="ISOPENICILLIN N EPIMERASE"/>
    <property type="match status" value="1"/>
</dbReference>
<dbReference type="GO" id="GO:0006534">
    <property type="term" value="P:cysteine metabolic process"/>
    <property type="evidence" value="ECO:0007669"/>
    <property type="project" value="InterPro"/>
</dbReference>
<sequence>MSLYMDHSATSWPKPEMVYEKINDYLRYNGASPGRGGHKKSVAAGRLVEQTRKDLANFFNIEDSSRLVFSSNATEAINICLKGILNSGDHVIISSMEHNSVLRPLWALCQKGIELSIIECSQNGELDPQKVKSQIKSNTRLICVLHSSNVTGTILPIKEIGNVAKEHEILFMLDTAQTAGVIPIDVIEFNLDILTFTGHKGLLGLQGTGGFYLRSGVEIRSWLEGGTGSASESHAQPEEMPDKFESGTANTPGIVGLGAGVRFIEEVGLEKIQKHEESLIEALIIGLKDIENVILYGPLDPTRQSAVLSFNIKNVDCSVVSHLLDNVYDISCRAGLHCAPLAHKTIGTFPSGSCRLSPGYFHTLEDINKVVGAIFDIEKMYR</sequence>
<comment type="cofactor">
    <cofactor evidence="1 7">
        <name>pyridoxal 5'-phosphate</name>
        <dbReference type="ChEBI" id="CHEBI:597326"/>
    </cofactor>
</comment>
<dbReference type="PIRSF" id="PIRSF005572">
    <property type="entry name" value="NifS"/>
    <property type="match status" value="1"/>
</dbReference>
<dbReference type="InterPro" id="IPR015422">
    <property type="entry name" value="PyrdxlP-dep_Trfase_small"/>
</dbReference>
<dbReference type="SUPFAM" id="SSF53383">
    <property type="entry name" value="PLP-dependent transferases"/>
    <property type="match status" value="1"/>
</dbReference>
<name>A0A6I6DIJ8_9FIRM</name>
<dbReference type="NCBIfam" id="TIGR01977">
    <property type="entry name" value="am_tr_V_EF2568"/>
    <property type="match status" value="1"/>
</dbReference>
<feature type="region of interest" description="Disordered" evidence="8">
    <location>
        <begin position="227"/>
        <end position="249"/>
    </location>
</feature>
<dbReference type="InterPro" id="IPR010970">
    <property type="entry name" value="Cys_dSase_SufS"/>
</dbReference>
<dbReference type="InterPro" id="IPR015421">
    <property type="entry name" value="PyrdxlP-dep_Trfase_major"/>
</dbReference>
<gene>
    <name evidence="10" type="ORF">SYNTR_1477</name>
</gene>
<evidence type="ECO:0000313" key="10">
    <source>
        <dbReference type="EMBL" id="QGU00071.1"/>
    </source>
</evidence>
<keyword evidence="5" id="KW-0663">Pyridoxal phosphate</keyword>
<evidence type="ECO:0000256" key="3">
    <source>
        <dbReference type="ARBA" id="ARBA00012239"/>
    </source>
</evidence>
<accession>A0A6I6DIJ8</accession>
<evidence type="ECO:0000256" key="8">
    <source>
        <dbReference type="SAM" id="MobiDB-lite"/>
    </source>
</evidence>
<comment type="catalytic activity">
    <reaction evidence="6">
        <text>(sulfur carrier)-H + L-cysteine = (sulfur carrier)-SH + L-alanine</text>
        <dbReference type="Rhea" id="RHEA:43892"/>
        <dbReference type="Rhea" id="RHEA-COMP:14737"/>
        <dbReference type="Rhea" id="RHEA-COMP:14739"/>
        <dbReference type="ChEBI" id="CHEBI:29917"/>
        <dbReference type="ChEBI" id="CHEBI:35235"/>
        <dbReference type="ChEBI" id="CHEBI:57972"/>
        <dbReference type="ChEBI" id="CHEBI:64428"/>
        <dbReference type="EC" id="2.8.1.7"/>
    </reaction>
</comment>
<dbReference type="Proteomes" id="UP000426444">
    <property type="component" value="Chromosome"/>
</dbReference>
<dbReference type="PANTHER" id="PTHR43586">
    <property type="entry name" value="CYSTEINE DESULFURASE"/>
    <property type="match status" value="1"/>
</dbReference>
<dbReference type="AlphaFoldDB" id="A0A6I6DIJ8"/>
<evidence type="ECO:0000256" key="1">
    <source>
        <dbReference type="ARBA" id="ARBA00001933"/>
    </source>
</evidence>
<feature type="domain" description="Aminotransferase class V" evidence="9">
    <location>
        <begin position="4"/>
        <end position="369"/>
    </location>
</feature>
<evidence type="ECO:0000256" key="5">
    <source>
        <dbReference type="ARBA" id="ARBA00022898"/>
    </source>
</evidence>
<evidence type="ECO:0000256" key="4">
    <source>
        <dbReference type="ARBA" id="ARBA00022679"/>
    </source>
</evidence>
<dbReference type="GO" id="GO:0030170">
    <property type="term" value="F:pyridoxal phosphate binding"/>
    <property type="evidence" value="ECO:0007669"/>
    <property type="project" value="InterPro"/>
</dbReference>
<dbReference type="EMBL" id="CP046457">
    <property type="protein sequence ID" value="QGU00071.1"/>
    <property type="molecule type" value="Genomic_DNA"/>
</dbReference>
<dbReference type="InterPro" id="IPR020578">
    <property type="entry name" value="Aminotrans_V_PyrdxlP_BS"/>
</dbReference>
<reference evidence="11" key="1">
    <citation type="journal article" date="2019" name="Microbiology">
        <title>Complete Genome Sequence of an Uncultured Bacterium of the Candidate Phylum Bipolaricaulota.</title>
        <authorList>
            <person name="Kadnikov V.V."/>
            <person name="Mardanov A.V."/>
            <person name="Beletsky A.V."/>
            <person name="Frank Y.A."/>
            <person name="Karnachuk O.V."/>
            <person name="Ravin N.V."/>
        </authorList>
    </citation>
    <scope>NUCLEOTIDE SEQUENCE [LARGE SCALE GENOMIC DNA]</scope>
</reference>
<evidence type="ECO:0000256" key="2">
    <source>
        <dbReference type="ARBA" id="ARBA00010447"/>
    </source>
</evidence>
<dbReference type="Gene3D" id="3.40.640.10">
    <property type="entry name" value="Type I PLP-dependent aspartate aminotransferase-like (Major domain)"/>
    <property type="match status" value="1"/>
</dbReference>
<dbReference type="RefSeq" id="WP_279285944.1">
    <property type="nucleotide sequence ID" value="NZ_CP046457.1"/>
</dbReference>
<dbReference type="CDD" id="cd06453">
    <property type="entry name" value="SufS_like"/>
    <property type="match status" value="1"/>
</dbReference>
<dbReference type="InterPro" id="IPR010969">
    <property type="entry name" value="Cys_dSase-rel_unknwn_funct"/>
</dbReference>
<proteinExistence type="inferred from homology"/>
<dbReference type="GO" id="GO:0031071">
    <property type="term" value="F:cysteine desulfurase activity"/>
    <property type="evidence" value="ECO:0007669"/>
    <property type="project" value="UniProtKB-EC"/>
</dbReference>
<dbReference type="EC" id="2.8.1.7" evidence="3"/>
<keyword evidence="4 10" id="KW-0808">Transferase</keyword>
<evidence type="ECO:0000313" key="11">
    <source>
        <dbReference type="Proteomes" id="UP000426444"/>
    </source>
</evidence>
<evidence type="ECO:0000259" key="9">
    <source>
        <dbReference type="Pfam" id="PF00266"/>
    </source>
</evidence>
<dbReference type="KEGG" id="salq:SYNTR_1477"/>
<organism evidence="10 11">
    <name type="scientific">Candidatus Syntrophocurvum alkaliphilum</name>
    <dbReference type="NCBI Taxonomy" id="2293317"/>
    <lineage>
        <taxon>Bacteria</taxon>
        <taxon>Bacillati</taxon>
        <taxon>Bacillota</taxon>
        <taxon>Clostridia</taxon>
        <taxon>Eubacteriales</taxon>
        <taxon>Syntrophomonadaceae</taxon>
        <taxon>Candidatus Syntrophocurvum</taxon>
    </lineage>
</organism>
<dbReference type="PROSITE" id="PS00595">
    <property type="entry name" value="AA_TRANSFER_CLASS_5"/>
    <property type="match status" value="1"/>
</dbReference>
<dbReference type="InterPro" id="IPR016454">
    <property type="entry name" value="Cysteine_dSase"/>
</dbReference>
<comment type="similarity">
    <text evidence="2">Belongs to the class-V pyridoxal-phosphate-dependent aminotransferase family. Csd subfamily.</text>
</comment>
<feature type="compositionally biased region" description="Basic and acidic residues" evidence="8">
    <location>
        <begin position="235"/>
        <end position="245"/>
    </location>
</feature>
<dbReference type="Gene3D" id="3.90.1150.10">
    <property type="entry name" value="Aspartate Aminotransferase, domain 1"/>
    <property type="match status" value="1"/>
</dbReference>
<dbReference type="Pfam" id="PF00266">
    <property type="entry name" value="Aminotran_5"/>
    <property type="match status" value="1"/>
</dbReference>
<evidence type="ECO:0000256" key="6">
    <source>
        <dbReference type="ARBA" id="ARBA00050776"/>
    </source>
</evidence>
<dbReference type="InterPro" id="IPR015424">
    <property type="entry name" value="PyrdxlP-dep_Trfase"/>
</dbReference>
<dbReference type="InterPro" id="IPR000192">
    <property type="entry name" value="Aminotrans_V_dom"/>
</dbReference>
<evidence type="ECO:0000256" key="7">
    <source>
        <dbReference type="RuleBase" id="RU004504"/>
    </source>
</evidence>
<protein>
    <recommendedName>
        <fullName evidence="3">cysteine desulfurase</fullName>
        <ecNumber evidence="3">2.8.1.7</ecNumber>
    </recommendedName>
</protein>
<keyword evidence="11" id="KW-1185">Reference proteome</keyword>